<comment type="caution">
    <text evidence="1">The sequence shown here is derived from an EMBL/GenBank/DDBJ whole genome shotgun (WGS) entry which is preliminary data.</text>
</comment>
<dbReference type="Proteomes" id="UP000821845">
    <property type="component" value="Chromosome 5"/>
</dbReference>
<protein>
    <submittedName>
        <fullName evidence="1">Uncharacterized protein</fullName>
    </submittedName>
</protein>
<organism evidence="1 2">
    <name type="scientific">Hyalomma asiaticum</name>
    <name type="common">Tick</name>
    <dbReference type="NCBI Taxonomy" id="266040"/>
    <lineage>
        <taxon>Eukaryota</taxon>
        <taxon>Metazoa</taxon>
        <taxon>Ecdysozoa</taxon>
        <taxon>Arthropoda</taxon>
        <taxon>Chelicerata</taxon>
        <taxon>Arachnida</taxon>
        <taxon>Acari</taxon>
        <taxon>Parasitiformes</taxon>
        <taxon>Ixodida</taxon>
        <taxon>Ixodoidea</taxon>
        <taxon>Ixodidae</taxon>
        <taxon>Hyalomminae</taxon>
        <taxon>Hyalomma</taxon>
    </lineage>
</organism>
<accession>A0ACB7S5Q1</accession>
<dbReference type="EMBL" id="CM023485">
    <property type="protein sequence ID" value="KAH6930055.1"/>
    <property type="molecule type" value="Genomic_DNA"/>
</dbReference>
<keyword evidence="2" id="KW-1185">Reference proteome</keyword>
<evidence type="ECO:0000313" key="1">
    <source>
        <dbReference type="EMBL" id="KAH6930055.1"/>
    </source>
</evidence>
<sequence length="283" mass="32689">MRAARRLNRFVRHFEPLSYEPRTVHRGHVRVRRSLGSTQTKQQVDRHVYVRFQGFNRQGTKILFHGDPSSRVYGGLHSGVFEGSIQSRWGRFYVEGAHKFFARRTPFHSVMYAAEDASIPHEGWCGVNGETSRWMQQLATASEQARNAVSKPSTAKHHSNDHLERWIGRRALGEQDQNDDYYRDRDVDNDIDEKLTGAGDSARRHARANRGSKRTYRVCGLYVQIDHLLYRKFAEIDNDPVRTRERLSTLIAGHAARASDVYRHTDFKGIEDVKFSVHKIKAS</sequence>
<evidence type="ECO:0000313" key="2">
    <source>
        <dbReference type="Proteomes" id="UP000821845"/>
    </source>
</evidence>
<proteinExistence type="predicted"/>
<reference evidence="1" key="1">
    <citation type="submission" date="2020-05" db="EMBL/GenBank/DDBJ databases">
        <title>Large-scale comparative analyses of tick genomes elucidate their genetic diversity and vector capacities.</title>
        <authorList>
            <person name="Jia N."/>
            <person name="Wang J."/>
            <person name="Shi W."/>
            <person name="Du L."/>
            <person name="Sun Y."/>
            <person name="Zhan W."/>
            <person name="Jiang J."/>
            <person name="Wang Q."/>
            <person name="Zhang B."/>
            <person name="Ji P."/>
            <person name="Sakyi L.B."/>
            <person name="Cui X."/>
            <person name="Yuan T."/>
            <person name="Jiang B."/>
            <person name="Yang W."/>
            <person name="Lam T.T.-Y."/>
            <person name="Chang Q."/>
            <person name="Ding S."/>
            <person name="Wang X."/>
            <person name="Zhu J."/>
            <person name="Ruan X."/>
            <person name="Zhao L."/>
            <person name="Wei J."/>
            <person name="Que T."/>
            <person name="Du C."/>
            <person name="Cheng J."/>
            <person name="Dai P."/>
            <person name="Han X."/>
            <person name="Huang E."/>
            <person name="Gao Y."/>
            <person name="Liu J."/>
            <person name="Shao H."/>
            <person name="Ye R."/>
            <person name="Li L."/>
            <person name="Wei W."/>
            <person name="Wang X."/>
            <person name="Wang C."/>
            <person name="Yang T."/>
            <person name="Huo Q."/>
            <person name="Li W."/>
            <person name="Guo W."/>
            <person name="Chen H."/>
            <person name="Zhou L."/>
            <person name="Ni X."/>
            <person name="Tian J."/>
            <person name="Zhou Y."/>
            <person name="Sheng Y."/>
            <person name="Liu T."/>
            <person name="Pan Y."/>
            <person name="Xia L."/>
            <person name="Li J."/>
            <person name="Zhao F."/>
            <person name="Cao W."/>
        </authorList>
    </citation>
    <scope>NUCLEOTIDE SEQUENCE</scope>
    <source>
        <strain evidence="1">Hyas-2018</strain>
    </source>
</reference>
<gene>
    <name evidence="1" type="ORF">HPB50_008169</name>
</gene>
<name>A0ACB7S5Q1_HYAAI</name>